<sequence>MYGVKFVSQIWLDIMGVLDDRFKRRLASLALLSYQRCVFNKPLLCVNFFSLVLLLAGVQNFAYGVIHGNGKDKYYSISSFSYLERDYLERTDSDSLREILPAQETITSPSRSCISDTLPQSSARRRLKLLKKPVVLLISADGFRFGYGWKVPMPNLERLRSSGCECIPGMSPVYPTLTFPNHYSIATGLYPAWHGIIANKFRDPKNGEKFKPGVIDPKWWLGEPIWETVVKNGLVAATVFWPGSDVSKGAWNCSLPLCYSYNSSMPYEERIDAVLKFFDLPDEDMPSFISLYLEEPDHTGHYFGPDDPHIDAAITFVDQMLGKVLDGLDERGIFEDVSIIFVSDHGMVGTCDTKSLYFEDFRPWLNISAEWADTLTPIFSLWPPDELDVVEVYQRLATALSSGMVENAEFLEVYLKEDLPSRLLYSSSERVQPIIGIVAEGYTLELNRTVNKKCGGAHGYDNALLSMRATFIAHGPQFGRGQKLPNFNNVEIYNLIASILGIEGAPNNGSSSFAETILLPEVSTISFIRD</sequence>
<dbReference type="InterPro" id="IPR017850">
    <property type="entry name" value="Alkaline_phosphatase_core_sf"/>
</dbReference>
<accession>A0A8T2VD29</accession>
<dbReference type="Gene3D" id="3.30.1360.180">
    <property type="match status" value="1"/>
</dbReference>
<dbReference type="InterPro" id="IPR002591">
    <property type="entry name" value="Phosphodiest/P_Trfase"/>
</dbReference>
<keyword evidence="1" id="KW-0472">Membrane</keyword>
<dbReference type="AlphaFoldDB" id="A0A8T2VD29"/>
<evidence type="ECO:0000313" key="3">
    <source>
        <dbReference type="Proteomes" id="UP000825935"/>
    </source>
</evidence>
<dbReference type="PANTHER" id="PTHR10151:SF120">
    <property type="entry name" value="BIS(5'-ADENOSYL)-TRIPHOSPHATASE"/>
    <property type="match status" value="1"/>
</dbReference>
<comment type="caution">
    <text evidence="2">The sequence shown here is derived from an EMBL/GenBank/DDBJ whole genome shotgun (WGS) entry which is preliminary data.</text>
</comment>
<keyword evidence="1" id="KW-1133">Transmembrane helix</keyword>
<proteinExistence type="predicted"/>
<keyword evidence="1" id="KW-0812">Transmembrane</keyword>
<dbReference type="EMBL" id="CM035406">
    <property type="protein sequence ID" value="KAH7446371.1"/>
    <property type="molecule type" value="Genomic_DNA"/>
</dbReference>
<dbReference type="Pfam" id="PF01663">
    <property type="entry name" value="Phosphodiest"/>
    <property type="match status" value="1"/>
</dbReference>
<dbReference type="OrthoDB" id="415411at2759"/>
<dbReference type="Proteomes" id="UP000825935">
    <property type="component" value="Chromosome 1"/>
</dbReference>
<feature type="transmembrane region" description="Helical" evidence="1">
    <location>
        <begin position="43"/>
        <end position="66"/>
    </location>
</feature>
<name>A0A8T2VD29_CERRI</name>
<dbReference type="GO" id="GO:0005773">
    <property type="term" value="C:vacuole"/>
    <property type="evidence" value="ECO:0007669"/>
    <property type="project" value="TreeGrafter"/>
</dbReference>
<protein>
    <submittedName>
        <fullName evidence="2">Uncharacterized protein</fullName>
    </submittedName>
</protein>
<keyword evidence="3" id="KW-1185">Reference proteome</keyword>
<gene>
    <name evidence="2" type="ORF">KP509_01G053000</name>
</gene>
<dbReference type="GO" id="GO:0016787">
    <property type="term" value="F:hydrolase activity"/>
    <property type="evidence" value="ECO:0007669"/>
    <property type="project" value="UniProtKB-ARBA"/>
</dbReference>
<dbReference type="Gene3D" id="3.40.720.10">
    <property type="entry name" value="Alkaline Phosphatase, subunit A"/>
    <property type="match status" value="1"/>
</dbReference>
<evidence type="ECO:0000256" key="1">
    <source>
        <dbReference type="SAM" id="Phobius"/>
    </source>
</evidence>
<dbReference type="PANTHER" id="PTHR10151">
    <property type="entry name" value="ECTONUCLEOTIDE PYROPHOSPHATASE/PHOSPHODIESTERASE"/>
    <property type="match status" value="1"/>
</dbReference>
<dbReference type="OMA" id="IAHNYKN"/>
<dbReference type="SUPFAM" id="SSF53649">
    <property type="entry name" value="Alkaline phosphatase-like"/>
    <property type="match status" value="1"/>
</dbReference>
<reference evidence="2" key="1">
    <citation type="submission" date="2021-08" db="EMBL/GenBank/DDBJ databases">
        <title>WGS assembly of Ceratopteris richardii.</title>
        <authorList>
            <person name="Marchant D.B."/>
            <person name="Chen G."/>
            <person name="Jenkins J."/>
            <person name="Shu S."/>
            <person name="Leebens-Mack J."/>
            <person name="Grimwood J."/>
            <person name="Schmutz J."/>
            <person name="Soltis P."/>
            <person name="Soltis D."/>
            <person name="Chen Z.-H."/>
        </authorList>
    </citation>
    <scope>NUCLEOTIDE SEQUENCE</scope>
    <source>
        <strain evidence="2">Whitten #5841</strain>
        <tissue evidence="2">Leaf</tissue>
    </source>
</reference>
<evidence type="ECO:0000313" key="2">
    <source>
        <dbReference type="EMBL" id="KAH7446371.1"/>
    </source>
</evidence>
<dbReference type="CDD" id="cd16018">
    <property type="entry name" value="Enpp"/>
    <property type="match status" value="1"/>
</dbReference>
<organism evidence="2 3">
    <name type="scientific">Ceratopteris richardii</name>
    <name type="common">Triangle waterfern</name>
    <dbReference type="NCBI Taxonomy" id="49495"/>
    <lineage>
        <taxon>Eukaryota</taxon>
        <taxon>Viridiplantae</taxon>
        <taxon>Streptophyta</taxon>
        <taxon>Embryophyta</taxon>
        <taxon>Tracheophyta</taxon>
        <taxon>Polypodiopsida</taxon>
        <taxon>Polypodiidae</taxon>
        <taxon>Polypodiales</taxon>
        <taxon>Pteridineae</taxon>
        <taxon>Pteridaceae</taxon>
        <taxon>Parkerioideae</taxon>
        <taxon>Ceratopteris</taxon>
    </lineage>
</organism>
<dbReference type="FunFam" id="3.30.1360.180:FF:000002">
    <property type="entry name" value="Alkaline-phosphatase-like family protein"/>
    <property type="match status" value="1"/>
</dbReference>